<dbReference type="EMBL" id="UYJE01004784">
    <property type="protein sequence ID" value="VDI31381.1"/>
    <property type="molecule type" value="Genomic_DNA"/>
</dbReference>
<organism evidence="1 2">
    <name type="scientific">Mytilus galloprovincialis</name>
    <name type="common">Mediterranean mussel</name>
    <dbReference type="NCBI Taxonomy" id="29158"/>
    <lineage>
        <taxon>Eukaryota</taxon>
        <taxon>Metazoa</taxon>
        <taxon>Spiralia</taxon>
        <taxon>Lophotrochozoa</taxon>
        <taxon>Mollusca</taxon>
        <taxon>Bivalvia</taxon>
        <taxon>Autobranchia</taxon>
        <taxon>Pteriomorphia</taxon>
        <taxon>Mytilida</taxon>
        <taxon>Mytiloidea</taxon>
        <taxon>Mytilidae</taxon>
        <taxon>Mytilinae</taxon>
        <taxon>Mytilus</taxon>
    </lineage>
</organism>
<evidence type="ECO:0000313" key="2">
    <source>
        <dbReference type="Proteomes" id="UP000596742"/>
    </source>
</evidence>
<sequence length="473" mass="53926">MSILFLGEILRAIENLTLSVKYERPANLLVPEETFTESMECPVLWQIATPEHWNLEVVEATLRNPSNKDEQFKKKIVRKGSLIMLTTIAASILSDPNAFEAAVIAFLTKMITDCDIDTAIPSRVDVRLHILNANEVSMSCELPLQVQHTQGSGFTKQRTLLEQYDIAFLNSDNYDEIVWVKRASILLEDTFGIKCAIPGRDYLFGLPIDELDIYFNQFKAVIVTLTKDSHIALRYAINTFESSIVVELDYMKKIPFHLINIPHINGTSCEHLWFSNLSMEIRKRHPDLENKFAPKINEEPVLDCKRCTSIASTAVYHKLTFVPDPPDARIKALFCGSLITESFIINLCNNLSNCKELVHIRRWKKTTDVPRRIEKQDIAIVFVSKHLKTCDSLEKCCISPRKRGNVKWYSTRIEETEIPAFITNLTEDINVPCMNPDLIAVEITTLLKNLNSSLSYDDISESQRDLTGIVFII</sequence>
<dbReference type="AlphaFoldDB" id="A0A8B6E9X8"/>
<comment type="caution">
    <text evidence="1">The sequence shown here is derived from an EMBL/GenBank/DDBJ whole genome shotgun (WGS) entry which is preliminary data.</text>
</comment>
<keyword evidence="2" id="KW-1185">Reference proteome</keyword>
<accession>A0A8B6E9X8</accession>
<name>A0A8B6E9X8_MYTGA</name>
<evidence type="ECO:0000313" key="1">
    <source>
        <dbReference type="EMBL" id="VDI31381.1"/>
    </source>
</evidence>
<proteinExistence type="predicted"/>
<reference evidence="1" key="1">
    <citation type="submission" date="2018-11" db="EMBL/GenBank/DDBJ databases">
        <authorList>
            <person name="Alioto T."/>
            <person name="Alioto T."/>
        </authorList>
    </citation>
    <scope>NUCLEOTIDE SEQUENCE</scope>
</reference>
<dbReference type="Proteomes" id="UP000596742">
    <property type="component" value="Unassembled WGS sequence"/>
</dbReference>
<gene>
    <name evidence="1" type="ORF">MGAL_10B023771</name>
</gene>
<protein>
    <submittedName>
        <fullName evidence="1">Uncharacterized protein</fullName>
    </submittedName>
</protein>